<dbReference type="VEuPathDB" id="FungiDB:P175DRAFT_0524622"/>
<dbReference type="GO" id="GO:0010436">
    <property type="term" value="F:carotenoid dioxygenase activity"/>
    <property type="evidence" value="ECO:0007669"/>
    <property type="project" value="TreeGrafter"/>
</dbReference>
<comment type="cofactor">
    <cofactor evidence="5">
        <name>Fe(2+)</name>
        <dbReference type="ChEBI" id="CHEBI:29033"/>
    </cofactor>
    <text evidence="5">Binds 1 Fe(2+) ion per subunit.</text>
</comment>
<dbReference type="InterPro" id="IPR004294">
    <property type="entry name" value="Carotenoid_Oase"/>
</dbReference>
<keyword evidence="3" id="KW-0560">Oxidoreductase</keyword>
<feature type="binding site" evidence="5">
    <location>
        <position position="537"/>
    </location>
    <ligand>
        <name>Fe cation</name>
        <dbReference type="ChEBI" id="CHEBI:24875"/>
        <note>catalytic</note>
    </ligand>
</feature>
<reference evidence="6 7" key="1">
    <citation type="journal article" date="2018" name="Proc. Natl. Acad. Sci. U.S.A.">
        <title>Linking secondary metabolites to gene clusters through genome sequencing of six diverse Aspergillus species.</title>
        <authorList>
            <person name="Kaerboelling I."/>
            <person name="Vesth T.C."/>
            <person name="Frisvad J.C."/>
            <person name="Nybo J.L."/>
            <person name="Theobald S."/>
            <person name="Kuo A."/>
            <person name="Bowyer P."/>
            <person name="Matsuda Y."/>
            <person name="Mondo S."/>
            <person name="Lyhne E.K."/>
            <person name="Kogle M.E."/>
            <person name="Clum A."/>
            <person name="Lipzen A."/>
            <person name="Salamov A."/>
            <person name="Ngan C.Y."/>
            <person name="Daum C."/>
            <person name="Chiniquy J."/>
            <person name="Barry K."/>
            <person name="LaButti K."/>
            <person name="Haridas S."/>
            <person name="Simmons B.A."/>
            <person name="Magnuson J.K."/>
            <person name="Mortensen U.H."/>
            <person name="Larsen T.O."/>
            <person name="Grigoriev I.V."/>
            <person name="Baker S.E."/>
            <person name="Andersen M.R."/>
        </authorList>
    </citation>
    <scope>NUCLEOTIDE SEQUENCE [LARGE SCALE GENOMIC DNA]</scope>
    <source>
        <strain evidence="6 7">IBT 24754</strain>
    </source>
</reference>
<dbReference type="PANTHER" id="PTHR10543">
    <property type="entry name" value="BETA-CAROTENE DIOXYGENASE"/>
    <property type="match status" value="1"/>
</dbReference>
<evidence type="ECO:0000313" key="6">
    <source>
        <dbReference type="EMBL" id="PTU20390.1"/>
    </source>
</evidence>
<evidence type="ECO:0000256" key="5">
    <source>
        <dbReference type="PIRSR" id="PIRSR604294-1"/>
    </source>
</evidence>
<dbReference type="OrthoDB" id="407010at2759"/>
<evidence type="ECO:0008006" key="8">
    <source>
        <dbReference type="Google" id="ProtNLM"/>
    </source>
</evidence>
<dbReference type="PANTHER" id="PTHR10543:SF24">
    <property type="entry name" value="CAROTENOID ISOMEROOXYGENASE"/>
    <property type="match status" value="1"/>
</dbReference>
<accession>A0A2T5LVT0</accession>
<organism evidence="6 7">
    <name type="scientific">Aspergillus ochraceoroseus IBT 24754</name>
    <dbReference type="NCBI Taxonomy" id="1392256"/>
    <lineage>
        <taxon>Eukaryota</taxon>
        <taxon>Fungi</taxon>
        <taxon>Dikarya</taxon>
        <taxon>Ascomycota</taxon>
        <taxon>Pezizomycotina</taxon>
        <taxon>Eurotiomycetes</taxon>
        <taxon>Eurotiomycetidae</taxon>
        <taxon>Eurotiales</taxon>
        <taxon>Aspergillaceae</taxon>
        <taxon>Aspergillus</taxon>
        <taxon>Aspergillus subgen. Nidulantes</taxon>
    </lineage>
</organism>
<feature type="binding site" evidence="5">
    <location>
        <position position="338"/>
    </location>
    <ligand>
        <name>Fe cation</name>
        <dbReference type="ChEBI" id="CHEBI:24875"/>
        <note>catalytic</note>
    </ligand>
</feature>
<evidence type="ECO:0000256" key="1">
    <source>
        <dbReference type="ARBA" id="ARBA00006787"/>
    </source>
</evidence>
<feature type="binding site" evidence="5">
    <location>
        <position position="216"/>
    </location>
    <ligand>
        <name>Fe cation</name>
        <dbReference type="ChEBI" id="CHEBI:24875"/>
        <note>catalytic</note>
    </ligand>
</feature>
<evidence type="ECO:0000313" key="7">
    <source>
        <dbReference type="Proteomes" id="UP000244073"/>
    </source>
</evidence>
<comment type="similarity">
    <text evidence="1">Belongs to the carotenoid oxygenase family.</text>
</comment>
<keyword evidence="4 5" id="KW-0408">Iron</keyword>
<comment type="caution">
    <text evidence="6">The sequence shown here is derived from an EMBL/GenBank/DDBJ whole genome shotgun (WGS) entry which is preliminary data.</text>
</comment>
<keyword evidence="2 5" id="KW-0479">Metal-binding</keyword>
<gene>
    <name evidence="6" type="ORF">P175DRAFT_0524622</name>
</gene>
<dbReference type="Proteomes" id="UP000244073">
    <property type="component" value="Unassembled WGS sequence"/>
</dbReference>
<feature type="binding site" evidence="5">
    <location>
        <position position="269"/>
    </location>
    <ligand>
        <name>Fe cation</name>
        <dbReference type="ChEBI" id="CHEBI:24875"/>
        <note>catalytic</note>
    </ligand>
</feature>
<dbReference type="GeneID" id="63816263"/>
<evidence type="ECO:0000256" key="3">
    <source>
        <dbReference type="ARBA" id="ARBA00023002"/>
    </source>
</evidence>
<evidence type="ECO:0000256" key="2">
    <source>
        <dbReference type="ARBA" id="ARBA00022723"/>
    </source>
</evidence>
<proteinExistence type="inferred from homology"/>
<dbReference type="Pfam" id="PF03055">
    <property type="entry name" value="RPE65"/>
    <property type="match status" value="1"/>
</dbReference>
<dbReference type="AlphaFoldDB" id="A0A2T5LVT0"/>
<dbReference type="GO" id="GO:0016121">
    <property type="term" value="P:carotene catabolic process"/>
    <property type="evidence" value="ECO:0007669"/>
    <property type="project" value="TreeGrafter"/>
</dbReference>
<dbReference type="RefSeq" id="XP_040751782.1">
    <property type="nucleotide sequence ID" value="XM_040899381.1"/>
</dbReference>
<dbReference type="GO" id="GO:0046872">
    <property type="term" value="F:metal ion binding"/>
    <property type="evidence" value="ECO:0007669"/>
    <property type="project" value="UniProtKB-KW"/>
</dbReference>
<name>A0A2T5LVT0_9EURO</name>
<dbReference type="EMBL" id="MSFN02000005">
    <property type="protein sequence ID" value="PTU20390.1"/>
    <property type="molecule type" value="Genomic_DNA"/>
</dbReference>
<evidence type="ECO:0000256" key="4">
    <source>
        <dbReference type="ARBA" id="ARBA00023004"/>
    </source>
</evidence>
<sequence length="547" mass="60366">MPATEENQAKTSYKDWPNDAAFDASFTSPTPIELKVVGTFPPQLAGTLYRTGPGSYKVDSEKGEYARSHWFDGFSQLHRFQIVPDGSGSCRVYYTSRSQVDDLIERARKTGHLDGIITFGQKRDPCVSFFEKVKSVFQPSRPDSRIPGMANVAVTVRPNMPGMPKGTLTNLTDANQIQYSDINTLEPVGVTSQASLHPDLKACLHHSGNGPLSCAHARYDQVTGDLYNYNLNFGLSGGAYRIFKTSADTGKTEIIATIRGPGVKAAYIHSFFLTEDFIILCVWPLYFTGHGASVLWGRNIIDALKFNPHAQTKWYVVDRKGGRGQVVTFQSPAFFSFHTVNAFQEAKSEKGTVDILCDIIQYPDDRLMRNLYYENVLSTGSGRPPHESASPTFVRYKLAGVPMKGRIPKGKIRSAEIIKAVKGAGELPTLNPHYGTKKQRYTYGIVDRGYSSFVDGLGKIDLETNEITYWGKEPKPHTPGEAIFVSDGTDESEDAGYLLSVVLDGEKGTSYLMCLNARDMTEVARAEIDHAISITLHGTHVRDPVGC</sequence>
<protein>
    <recommendedName>
        <fullName evidence="8">Dioxygenase</fullName>
    </recommendedName>
</protein>